<dbReference type="AlphaFoldDB" id="A0A8T0DX90"/>
<proteinExistence type="predicted"/>
<sequence length="239" mass="25668">MRRFLRMAADGSDSLRWSKVGLAKEVLAELPSQMLEYFERTHMTPCHTVPGQPKVLQDLADPAWWRGFTQPEVIGSSGSDQTTVSAPTPSTSSIQVASSAQAASKRQNNQDTSPSYGGSAAPVRLASTIIAPGTSLRPSPKQSLANLDWNENDITLNKGSQSSAALLSLDHVKRVSSHQPPVAYVADDSSPRTSSIHPSHVRRQMSLGPAAHSHVQMTVNRRMPSTPDPINPKPSNSSG</sequence>
<feature type="compositionally biased region" description="Polar residues" evidence="1">
    <location>
        <begin position="105"/>
        <end position="116"/>
    </location>
</feature>
<evidence type="ECO:0000256" key="1">
    <source>
        <dbReference type="SAM" id="MobiDB-lite"/>
    </source>
</evidence>
<feature type="region of interest" description="Disordered" evidence="1">
    <location>
        <begin position="70"/>
        <end position="120"/>
    </location>
</feature>
<organism evidence="2 3">
    <name type="scientific">Paragonimus westermani</name>
    <dbReference type="NCBI Taxonomy" id="34504"/>
    <lineage>
        <taxon>Eukaryota</taxon>
        <taxon>Metazoa</taxon>
        <taxon>Spiralia</taxon>
        <taxon>Lophotrochozoa</taxon>
        <taxon>Platyhelminthes</taxon>
        <taxon>Trematoda</taxon>
        <taxon>Digenea</taxon>
        <taxon>Plagiorchiida</taxon>
        <taxon>Troglotremata</taxon>
        <taxon>Troglotrematidae</taxon>
        <taxon>Paragonimus</taxon>
    </lineage>
</organism>
<name>A0A8T0DX90_9TREM</name>
<comment type="caution">
    <text evidence="2">The sequence shown here is derived from an EMBL/GenBank/DDBJ whole genome shotgun (WGS) entry which is preliminary data.</text>
</comment>
<reference evidence="2 3" key="1">
    <citation type="submission" date="2019-07" db="EMBL/GenBank/DDBJ databases">
        <title>Annotation for the trematode Paragonimus westermani.</title>
        <authorList>
            <person name="Choi Y.-J."/>
        </authorList>
    </citation>
    <scope>NUCLEOTIDE SEQUENCE [LARGE SCALE GENOMIC DNA]</scope>
    <source>
        <strain evidence="2">180907_Pwestermani</strain>
    </source>
</reference>
<dbReference type="EMBL" id="JTDF01000007">
    <property type="protein sequence ID" value="KAF8572509.1"/>
    <property type="molecule type" value="Genomic_DNA"/>
</dbReference>
<feature type="region of interest" description="Disordered" evidence="1">
    <location>
        <begin position="181"/>
        <end position="239"/>
    </location>
</feature>
<dbReference type="Proteomes" id="UP000699462">
    <property type="component" value="Unassembled WGS sequence"/>
</dbReference>
<dbReference type="OrthoDB" id="6247248at2759"/>
<evidence type="ECO:0000313" key="2">
    <source>
        <dbReference type="EMBL" id="KAF8572509.1"/>
    </source>
</evidence>
<evidence type="ECO:0000313" key="3">
    <source>
        <dbReference type="Proteomes" id="UP000699462"/>
    </source>
</evidence>
<evidence type="ECO:0008006" key="4">
    <source>
        <dbReference type="Google" id="ProtNLM"/>
    </source>
</evidence>
<accession>A0A8T0DX90</accession>
<protein>
    <recommendedName>
        <fullName evidence="4">Copine C-terminal domain-containing protein</fullName>
    </recommendedName>
</protein>
<feature type="compositionally biased region" description="Low complexity" evidence="1">
    <location>
        <begin position="82"/>
        <end position="104"/>
    </location>
</feature>
<gene>
    <name evidence="2" type="ORF">P879_00291</name>
</gene>
<keyword evidence="3" id="KW-1185">Reference proteome</keyword>